<dbReference type="Proteomes" id="UP000708208">
    <property type="component" value="Unassembled WGS sequence"/>
</dbReference>
<accession>A0A8J2KDJ4</accession>
<dbReference type="InterPro" id="IPR002123">
    <property type="entry name" value="Plipid/glycerol_acylTrfase"/>
</dbReference>
<dbReference type="GO" id="GO:0016746">
    <property type="term" value="F:acyltransferase activity"/>
    <property type="evidence" value="ECO:0007669"/>
    <property type="project" value="InterPro"/>
</dbReference>
<comment type="caution">
    <text evidence="3">The sequence shown here is derived from an EMBL/GenBank/DDBJ whole genome shotgun (WGS) entry which is preliminary data.</text>
</comment>
<name>A0A8J2KDJ4_9HEXA</name>
<dbReference type="AlphaFoldDB" id="A0A8J2KDJ4"/>
<keyword evidence="1" id="KW-0472">Membrane</keyword>
<gene>
    <name evidence="3" type="ORF">AFUS01_LOCUS13076</name>
</gene>
<organism evidence="3 4">
    <name type="scientific">Allacma fusca</name>
    <dbReference type="NCBI Taxonomy" id="39272"/>
    <lineage>
        <taxon>Eukaryota</taxon>
        <taxon>Metazoa</taxon>
        <taxon>Ecdysozoa</taxon>
        <taxon>Arthropoda</taxon>
        <taxon>Hexapoda</taxon>
        <taxon>Collembola</taxon>
        <taxon>Symphypleona</taxon>
        <taxon>Sminthuridae</taxon>
        <taxon>Allacma</taxon>
    </lineage>
</organism>
<sequence>MKKTTMVAQDYVNVDIDYARWLNWLFTPIVVAFVLPVVILVFLYLSCFFLYIYKWHRHRLIEAYEHDFWQGARKTLAAFWDAQGWIWHGYEVDGLDSIPDEGSALILYYHGAIPIDFYYFMSKCILYKGRLVRTVGDRFLFNIPGWSLLMEAFKVIPGTVQVCSSLLKEGHLMAIAPGGVYEAQFGNEYYELMWKQRKGFAKVALDAKVPIIPMFTQNLREGFRSVRWGARFWHWLYEKTRFPFVPIYGCFPVKMKTYIGKPIPYDPEDTPELLAQKAAHAIEGLIKEHQRIPGTNKGRNPRNICHKTNSRLLHSVSVKSKGGVVDFSTSVDLSCWKQFCHTNCQYFLGSANYVQTMGGTYVLTQNNITGRSSMQA</sequence>
<dbReference type="EMBL" id="CAJVCH010105037">
    <property type="protein sequence ID" value="CAG7724029.1"/>
    <property type="molecule type" value="Genomic_DNA"/>
</dbReference>
<keyword evidence="4" id="KW-1185">Reference proteome</keyword>
<dbReference type="CDD" id="cd07987">
    <property type="entry name" value="LPLAT_MGAT-like"/>
    <property type="match status" value="1"/>
</dbReference>
<dbReference type="SMART" id="SM00563">
    <property type="entry name" value="PlsC"/>
    <property type="match status" value="1"/>
</dbReference>
<evidence type="ECO:0000256" key="1">
    <source>
        <dbReference type="SAM" id="Phobius"/>
    </source>
</evidence>
<proteinExistence type="predicted"/>
<dbReference type="Pfam" id="PF01553">
    <property type="entry name" value="Acyltransferase"/>
    <property type="match status" value="1"/>
</dbReference>
<keyword evidence="1" id="KW-0812">Transmembrane</keyword>
<dbReference type="PANTHER" id="PTHR22753:SF14">
    <property type="entry name" value="MONOACYLGLYCEROL_DIACYLGLYCEROL O-ACYLTRANSFERASE"/>
    <property type="match status" value="1"/>
</dbReference>
<evidence type="ECO:0000259" key="2">
    <source>
        <dbReference type="SMART" id="SM00563"/>
    </source>
</evidence>
<evidence type="ECO:0000313" key="3">
    <source>
        <dbReference type="EMBL" id="CAG7724029.1"/>
    </source>
</evidence>
<feature type="transmembrane region" description="Helical" evidence="1">
    <location>
        <begin position="29"/>
        <end position="53"/>
    </location>
</feature>
<evidence type="ECO:0000313" key="4">
    <source>
        <dbReference type="Proteomes" id="UP000708208"/>
    </source>
</evidence>
<dbReference type="OrthoDB" id="44277at2759"/>
<keyword evidence="1" id="KW-1133">Transmembrane helix</keyword>
<feature type="domain" description="Phospholipid/glycerol acyltransferase" evidence="2">
    <location>
        <begin position="104"/>
        <end position="219"/>
    </location>
</feature>
<dbReference type="GO" id="GO:0016020">
    <property type="term" value="C:membrane"/>
    <property type="evidence" value="ECO:0007669"/>
    <property type="project" value="TreeGrafter"/>
</dbReference>
<protein>
    <recommendedName>
        <fullName evidence="2">Phospholipid/glycerol acyltransferase domain-containing protein</fullName>
    </recommendedName>
</protein>
<reference evidence="3" key="1">
    <citation type="submission" date="2021-06" db="EMBL/GenBank/DDBJ databases">
        <authorList>
            <person name="Hodson N. C."/>
            <person name="Mongue J. A."/>
            <person name="Jaron S. K."/>
        </authorList>
    </citation>
    <scope>NUCLEOTIDE SEQUENCE</scope>
</reference>
<dbReference type="PANTHER" id="PTHR22753">
    <property type="entry name" value="TRANSMEMBRANE PROTEIN 68"/>
    <property type="match status" value="1"/>
</dbReference>